<reference evidence="2 3" key="1">
    <citation type="submission" date="2018-07" db="EMBL/GenBank/DDBJ databases">
        <title>Genomic Encyclopedia of Type Strains, Phase IV (KMG-IV): sequencing the most valuable type-strain genomes for metagenomic binning, comparative biology and taxonomic classification.</title>
        <authorList>
            <person name="Goeker M."/>
        </authorList>
    </citation>
    <scope>NUCLEOTIDE SEQUENCE [LARGE SCALE GENOMIC DNA]</scope>
    <source>
        <strain evidence="2 3">DSM 44290</strain>
    </source>
</reference>
<dbReference type="RefSeq" id="WP_067999566.1">
    <property type="nucleotide sequence ID" value="NZ_QQBC01000004.1"/>
</dbReference>
<comment type="caution">
    <text evidence="2">The sequence shown here is derived from an EMBL/GenBank/DDBJ whole genome shotgun (WGS) entry which is preliminary data.</text>
</comment>
<name>A0A370I6P6_9NOCA</name>
<gene>
    <name evidence="2" type="ORF">DFR76_104162</name>
</gene>
<evidence type="ECO:0000313" key="2">
    <source>
        <dbReference type="EMBL" id="RDI66416.1"/>
    </source>
</evidence>
<proteinExistence type="predicted"/>
<dbReference type="STRING" id="1210086.GCA_001613105_03889"/>
<dbReference type="EMBL" id="QQBC01000004">
    <property type="protein sequence ID" value="RDI66416.1"/>
    <property type="molecule type" value="Genomic_DNA"/>
</dbReference>
<feature type="chain" id="PRO_5016992741" evidence="1">
    <location>
        <begin position="28"/>
        <end position="128"/>
    </location>
</feature>
<dbReference type="Proteomes" id="UP000254869">
    <property type="component" value="Unassembled WGS sequence"/>
</dbReference>
<keyword evidence="1" id="KW-0732">Signal</keyword>
<sequence>MRSILFGTTLFTMAAAAVIGGIGAAGAATPIAMPDEGRIGLTLSHDETAALADGPVPALVAMLVPPSRMGAGLRPDTELYRDDNGGIHATLRQVILEASEHPDGTVTLYLNAPGSRGPRLVDIYQRWN</sequence>
<evidence type="ECO:0000313" key="3">
    <source>
        <dbReference type="Proteomes" id="UP000254869"/>
    </source>
</evidence>
<feature type="signal peptide" evidence="1">
    <location>
        <begin position="1"/>
        <end position="27"/>
    </location>
</feature>
<dbReference type="AlphaFoldDB" id="A0A370I6P6"/>
<protein>
    <submittedName>
        <fullName evidence="2">Uncharacterized protein</fullName>
    </submittedName>
</protein>
<keyword evidence="3" id="KW-1185">Reference proteome</keyword>
<evidence type="ECO:0000256" key="1">
    <source>
        <dbReference type="SAM" id="SignalP"/>
    </source>
</evidence>
<accession>A0A370I6P6</accession>
<organism evidence="2 3">
    <name type="scientific">Nocardia pseudobrasiliensis</name>
    <dbReference type="NCBI Taxonomy" id="45979"/>
    <lineage>
        <taxon>Bacteria</taxon>
        <taxon>Bacillati</taxon>
        <taxon>Actinomycetota</taxon>
        <taxon>Actinomycetes</taxon>
        <taxon>Mycobacteriales</taxon>
        <taxon>Nocardiaceae</taxon>
        <taxon>Nocardia</taxon>
    </lineage>
</organism>